<dbReference type="EMBL" id="BCTB01000042">
    <property type="protein sequence ID" value="GAT16316.1"/>
    <property type="molecule type" value="Genomic_DNA"/>
</dbReference>
<dbReference type="SUPFAM" id="SSF53474">
    <property type="entry name" value="alpha/beta-Hydrolases"/>
    <property type="match status" value="1"/>
</dbReference>
<keyword evidence="1" id="KW-0378">Hydrolase</keyword>
<reference evidence="3" key="2">
    <citation type="submission" date="2016-02" db="EMBL/GenBank/DDBJ databases">
        <title>Draft genome sequence of five rapidly growing Mycobacterium species.</title>
        <authorList>
            <person name="Katahira K."/>
            <person name="Gotou Y."/>
            <person name="Iida K."/>
            <person name="Ogura Y."/>
            <person name="Hayashi T."/>
        </authorList>
    </citation>
    <scope>NUCLEOTIDE SEQUENCE [LARGE SCALE GENOMIC DNA]</scope>
    <source>
        <strain evidence="3">JCM6362</strain>
    </source>
</reference>
<comment type="caution">
    <text evidence="2">The sequence shown here is derived from an EMBL/GenBank/DDBJ whole genome shotgun (WGS) entry which is preliminary data.</text>
</comment>
<dbReference type="Proteomes" id="UP000069654">
    <property type="component" value="Unassembled WGS sequence"/>
</dbReference>
<sequence>MAHDEHGNWIGLGDGDTGPGVARLQHRLLYAYPTYSRSEELGVTESGVYTPATRQAVINICRHINDLPEHHKPLHARGHILRTDGIADWRVQIALGAVVPAGGNAPPAKRFIQQGVGYPAMGFLTPDPQVSYVESRDAGVAELLRLALPDPRPKVLIGYSQGADVATHALHQWPADRRNEIAMVVTFGSPGRAPGPTLFGTDFHGAGISGVYTPAWARPRTWDFILDGDWYPAARGLLPLLYELLTRMELSLEFAMFLVQRLSTAAGQLLLGVQPSDQPGAGALAPIAPMVLGRGGNVLGVTSIFALLPQLIWLLVDAIKFVHTNAHVRYHDLPMPKWGGLTGVDRAAHLITEHVDSAVVYTIPGTWAGWNDGPPAWTAWKLP</sequence>
<dbReference type="Gene3D" id="1.10.101.10">
    <property type="entry name" value="PGBD-like superfamily/PGBD"/>
    <property type="match status" value="1"/>
</dbReference>
<reference evidence="2 3" key="1">
    <citation type="journal article" date="2016" name="Genome Announc.">
        <title>Draft Genome Sequences of Five Rapidly Growing Mycobacterium Species, M. thermoresistibile, M. fortuitum subsp. acetamidolyticum, M. canariasense, M. brisbanense, and M. novocastrense.</title>
        <authorList>
            <person name="Katahira K."/>
            <person name="Ogura Y."/>
            <person name="Gotoh Y."/>
            <person name="Hayashi T."/>
        </authorList>
    </citation>
    <scope>NUCLEOTIDE SEQUENCE [LARGE SCALE GENOMIC DNA]</scope>
    <source>
        <strain evidence="2 3">JCM6362</strain>
    </source>
</reference>
<dbReference type="STRING" id="1797.RMCT_3285"/>
<dbReference type="RefSeq" id="WP_003925111.1">
    <property type="nucleotide sequence ID" value="NZ_BCTB01000042.1"/>
</dbReference>
<dbReference type="InterPro" id="IPR000675">
    <property type="entry name" value="Cutinase/axe"/>
</dbReference>
<evidence type="ECO:0000256" key="1">
    <source>
        <dbReference type="ARBA" id="ARBA00022801"/>
    </source>
</evidence>
<dbReference type="OrthoDB" id="4412616at2"/>
<dbReference type="AlphaFoldDB" id="A0A124E8P4"/>
<evidence type="ECO:0000313" key="2">
    <source>
        <dbReference type="EMBL" id="GAT16316.1"/>
    </source>
</evidence>
<dbReference type="Gene3D" id="3.40.50.1820">
    <property type="entry name" value="alpha/beta hydrolase"/>
    <property type="match status" value="1"/>
</dbReference>
<proteinExistence type="predicted"/>
<evidence type="ECO:0008006" key="4">
    <source>
        <dbReference type="Google" id="ProtNLM"/>
    </source>
</evidence>
<accession>A0A124E8P4</accession>
<organism evidence="2 3">
    <name type="scientific">Mycolicibacterium thermoresistibile</name>
    <name type="common">Mycobacterium thermoresistibile</name>
    <dbReference type="NCBI Taxonomy" id="1797"/>
    <lineage>
        <taxon>Bacteria</taxon>
        <taxon>Bacillati</taxon>
        <taxon>Actinomycetota</taxon>
        <taxon>Actinomycetes</taxon>
        <taxon>Mycobacteriales</taxon>
        <taxon>Mycobacteriaceae</taxon>
        <taxon>Mycolicibacterium</taxon>
    </lineage>
</organism>
<dbReference type="InterPro" id="IPR029058">
    <property type="entry name" value="AB_hydrolase_fold"/>
</dbReference>
<dbReference type="Pfam" id="PF01083">
    <property type="entry name" value="Cutinase"/>
    <property type="match status" value="1"/>
</dbReference>
<name>A0A124E8P4_MYCTH</name>
<protein>
    <recommendedName>
        <fullName evidence="4">PE-PPE domain-containing protein</fullName>
    </recommendedName>
</protein>
<evidence type="ECO:0000313" key="3">
    <source>
        <dbReference type="Proteomes" id="UP000069654"/>
    </source>
</evidence>
<dbReference type="GO" id="GO:0016787">
    <property type="term" value="F:hydrolase activity"/>
    <property type="evidence" value="ECO:0007669"/>
    <property type="project" value="UniProtKB-KW"/>
</dbReference>
<dbReference type="InterPro" id="IPR036366">
    <property type="entry name" value="PGBDSf"/>
</dbReference>
<gene>
    <name evidence="2" type="ORF">RMCT_3285</name>
</gene>